<evidence type="ECO:0000313" key="1">
    <source>
        <dbReference type="EMBL" id="GAA0563727.1"/>
    </source>
</evidence>
<dbReference type="Proteomes" id="UP001500729">
    <property type="component" value="Unassembled WGS sequence"/>
</dbReference>
<evidence type="ECO:0000313" key="2">
    <source>
        <dbReference type="Proteomes" id="UP001500729"/>
    </source>
</evidence>
<accession>A0ABN1ECP5</accession>
<protein>
    <submittedName>
        <fullName evidence="1">Uncharacterized protein</fullName>
    </submittedName>
</protein>
<organism evidence="1 2">
    <name type="scientific">Saccharopolyspora erythraea</name>
    <name type="common">Streptomyces erythraeus</name>
    <dbReference type="NCBI Taxonomy" id="1836"/>
    <lineage>
        <taxon>Bacteria</taxon>
        <taxon>Bacillati</taxon>
        <taxon>Actinomycetota</taxon>
        <taxon>Actinomycetes</taxon>
        <taxon>Pseudonocardiales</taxon>
        <taxon>Pseudonocardiaceae</taxon>
        <taxon>Saccharopolyspora</taxon>
    </lineage>
</organism>
<proteinExistence type="predicted"/>
<dbReference type="InterPro" id="IPR036188">
    <property type="entry name" value="FAD/NAD-bd_sf"/>
</dbReference>
<gene>
    <name evidence="1" type="ORF">GCM10009533_69970</name>
</gene>
<keyword evidence="2" id="KW-1185">Reference proteome</keyword>
<name>A0ABN1ECP5_SACER</name>
<reference evidence="1 2" key="1">
    <citation type="journal article" date="2019" name="Int. J. Syst. Evol. Microbiol.">
        <title>The Global Catalogue of Microorganisms (GCM) 10K type strain sequencing project: providing services to taxonomists for standard genome sequencing and annotation.</title>
        <authorList>
            <consortium name="The Broad Institute Genomics Platform"/>
            <consortium name="The Broad Institute Genome Sequencing Center for Infectious Disease"/>
            <person name="Wu L."/>
            <person name="Ma J."/>
        </authorList>
    </citation>
    <scope>NUCLEOTIDE SEQUENCE [LARGE SCALE GENOMIC DNA]</scope>
    <source>
        <strain evidence="1 2">JCM 10303</strain>
    </source>
</reference>
<comment type="caution">
    <text evidence="1">The sequence shown here is derived from an EMBL/GenBank/DDBJ whole genome shotgun (WGS) entry which is preliminary data.</text>
</comment>
<dbReference type="Gene3D" id="3.50.50.60">
    <property type="entry name" value="FAD/NAD(P)-binding domain"/>
    <property type="match status" value="1"/>
</dbReference>
<sequence length="79" mass="8668">MPDDVDGRVLATRREAARRAGIPDTGGPRAQGDIVMVPSVREARDRGVLRADPMFDRIIEHGVAWEDGTTLVHRLQPPA</sequence>
<dbReference type="EMBL" id="BAAAGS010000105">
    <property type="protein sequence ID" value="GAA0563727.1"/>
    <property type="molecule type" value="Genomic_DNA"/>
</dbReference>